<reference evidence="1 2" key="1">
    <citation type="journal article" date="2013" name="PLoS ONE">
        <title>Cultivation and Complete Genome Sequencing of Gloeobacter kilaueensis sp. nov., from a Lava Cave in Kilauea Caldera, Hawai'i.</title>
        <authorList>
            <person name="Saw J.H."/>
            <person name="Schatz M."/>
            <person name="Brown M.V."/>
            <person name="Kunkel D.D."/>
            <person name="Foster J.S."/>
            <person name="Shick H."/>
            <person name="Christensen S."/>
            <person name="Hou S."/>
            <person name="Wan X."/>
            <person name="Donachie S.P."/>
        </authorList>
    </citation>
    <scope>NUCLEOTIDE SEQUENCE [LARGE SCALE GENOMIC DNA]</scope>
    <source>
        <strain evidence="2">JS</strain>
    </source>
</reference>
<organism evidence="1 2">
    <name type="scientific">Gloeobacter kilaueensis (strain ATCC BAA-2537 / CCAP 1431/1 / ULC 316 / JS1)</name>
    <dbReference type="NCBI Taxonomy" id="1183438"/>
    <lineage>
        <taxon>Bacteria</taxon>
        <taxon>Bacillati</taxon>
        <taxon>Cyanobacteriota</taxon>
        <taxon>Cyanophyceae</taxon>
        <taxon>Gloeobacterales</taxon>
        <taxon>Gloeobacteraceae</taxon>
        <taxon>Gloeobacter</taxon>
    </lineage>
</organism>
<dbReference type="EMBL" id="CP003587">
    <property type="protein sequence ID" value="AGY59875.1"/>
    <property type="molecule type" value="Genomic_DNA"/>
</dbReference>
<keyword evidence="2" id="KW-1185">Reference proteome</keyword>
<evidence type="ECO:0000313" key="2">
    <source>
        <dbReference type="Proteomes" id="UP000017396"/>
    </source>
</evidence>
<dbReference type="STRING" id="1183438.GKIL_3629"/>
<gene>
    <name evidence="1" type="ORF">GKIL_3629</name>
</gene>
<evidence type="ECO:0000313" key="1">
    <source>
        <dbReference type="EMBL" id="AGY59875.1"/>
    </source>
</evidence>
<dbReference type="Proteomes" id="UP000017396">
    <property type="component" value="Chromosome"/>
</dbReference>
<dbReference type="OrthoDB" id="9850478at2"/>
<proteinExistence type="predicted"/>
<dbReference type="KEGG" id="glj:GKIL_3629"/>
<name>U5QQC1_GLOK1</name>
<dbReference type="HOGENOM" id="CLU_2382057_0_0_3"/>
<accession>U5QQC1</accession>
<protein>
    <submittedName>
        <fullName evidence="1">Uncharacterized protein</fullName>
    </submittedName>
</protein>
<dbReference type="AlphaFoldDB" id="U5QQC1"/>
<dbReference type="RefSeq" id="WP_023175188.1">
    <property type="nucleotide sequence ID" value="NC_022600.1"/>
</dbReference>
<sequence length="94" mass="10269">MNHGEFQKRLKALAAAREGQFGYPFVSLKAVAEALALGLPELSKHLDQERQAGRLVMNPIDEKTEENLPTGLIAVHLKDADGTSRSYVSLALKP</sequence>